<name>A0A0A9HMP6_ARUDO</name>
<reference evidence="1" key="2">
    <citation type="journal article" date="2015" name="Data Brief">
        <title>Shoot transcriptome of the giant reed, Arundo donax.</title>
        <authorList>
            <person name="Barrero R.A."/>
            <person name="Guerrero F.D."/>
            <person name="Moolhuijzen P."/>
            <person name="Goolsby J.A."/>
            <person name="Tidwell J."/>
            <person name="Bellgard S.E."/>
            <person name="Bellgard M.I."/>
        </authorList>
    </citation>
    <scope>NUCLEOTIDE SEQUENCE</scope>
    <source>
        <tissue evidence="1">Shoot tissue taken approximately 20 cm above the soil surface</tissue>
    </source>
</reference>
<accession>A0A0A9HMP6</accession>
<sequence length="38" mass="4441">MKINYSCLGSLQTNNFFPEVTTQLYFPSQTHQPFTRSN</sequence>
<organism evidence="1">
    <name type="scientific">Arundo donax</name>
    <name type="common">Giant reed</name>
    <name type="synonym">Donax arundinaceus</name>
    <dbReference type="NCBI Taxonomy" id="35708"/>
    <lineage>
        <taxon>Eukaryota</taxon>
        <taxon>Viridiplantae</taxon>
        <taxon>Streptophyta</taxon>
        <taxon>Embryophyta</taxon>
        <taxon>Tracheophyta</taxon>
        <taxon>Spermatophyta</taxon>
        <taxon>Magnoliopsida</taxon>
        <taxon>Liliopsida</taxon>
        <taxon>Poales</taxon>
        <taxon>Poaceae</taxon>
        <taxon>PACMAD clade</taxon>
        <taxon>Arundinoideae</taxon>
        <taxon>Arundineae</taxon>
        <taxon>Arundo</taxon>
    </lineage>
</organism>
<proteinExistence type="predicted"/>
<reference evidence="1" key="1">
    <citation type="submission" date="2014-09" db="EMBL/GenBank/DDBJ databases">
        <authorList>
            <person name="Magalhaes I.L.F."/>
            <person name="Oliveira U."/>
            <person name="Santos F.R."/>
            <person name="Vidigal T.H.D.A."/>
            <person name="Brescovit A.D."/>
            <person name="Santos A.J."/>
        </authorList>
    </citation>
    <scope>NUCLEOTIDE SEQUENCE</scope>
    <source>
        <tissue evidence="1">Shoot tissue taken approximately 20 cm above the soil surface</tissue>
    </source>
</reference>
<protein>
    <submittedName>
        <fullName evidence="1">Uncharacterized protein</fullName>
    </submittedName>
</protein>
<evidence type="ECO:0000313" key="1">
    <source>
        <dbReference type="EMBL" id="JAE38450.1"/>
    </source>
</evidence>
<dbReference type="EMBL" id="GBRH01159446">
    <property type="protein sequence ID" value="JAE38450.1"/>
    <property type="molecule type" value="Transcribed_RNA"/>
</dbReference>
<dbReference type="AlphaFoldDB" id="A0A0A9HMP6"/>